<accession>A0A642UL44</accession>
<dbReference type="EMBL" id="SWFT01000105">
    <property type="protein sequence ID" value="KAA8901068.1"/>
    <property type="molecule type" value="Genomic_DNA"/>
</dbReference>
<proteinExistence type="predicted"/>
<protein>
    <submittedName>
        <fullName evidence="1">Uncharacterized protein</fullName>
    </submittedName>
</protein>
<dbReference type="PANTHER" id="PTHR28266:SF1">
    <property type="entry name" value="LARGE RIBOSOMAL SUBUNIT PROTEIN ML58"/>
    <property type="match status" value="1"/>
</dbReference>
<dbReference type="VEuPathDB" id="FungiDB:DIURU_003438"/>
<evidence type="ECO:0000313" key="1">
    <source>
        <dbReference type="EMBL" id="KAA8901068.1"/>
    </source>
</evidence>
<dbReference type="GO" id="GO:0005762">
    <property type="term" value="C:mitochondrial large ribosomal subunit"/>
    <property type="evidence" value="ECO:0007669"/>
    <property type="project" value="TreeGrafter"/>
</dbReference>
<gene>
    <name evidence="1" type="ORF">DIURU_003438</name>
</gene>
<comment type="caution">
    <text evidence="1">The sequence shown here is derived from an EMBL/GenBank/DDBJ whole genome shotgun (WGS) entry which is preliminary data.</text>
</comment>
<dbReference type="Proteomes" id="UP000449547">
    <property type="component" value="Unassembled WGS sequence"/>
</dbReference>
<organism evidence="1 2">
    <name type="scientific">Diutina rugosa</name>
    <name type="common">Yeast</name>
    <name type="synonym">Candida rugosa</name>
    <dbReference type="NCBI Taxonomy" id="5481"/>
    <lineage>
        <taxon>Eukaryota</taxon>
        <taxon>Fungi</taxon>
        <taxon>Dikarya</taxon>
        <taxon>Ascomycota</taxon>
        <taxon>Saccharomycotina</taxon>
        <taxon>Pichiomycetes</taxon>
        <taxon>Debaryomycetaceae</taxon>
        <taxon>Diutina</taxon>
    </lineage>
</organism>
<dbReference type="OrthoDB" id="6021263at2759"/>
<sequence length="167" mass="19058">MKASVVRLVENAVFEAAPKSRYTSRSSGKFNFKPKPTQGLIHNPPHAIQSPMMKTPKAFLPASDPRRQLPTKEYSSEELENYPLIHGHAAPKDRTYTVTDELAAEIVKLRREAPKEWTVSKLARHFSLPQNVVNVVSGTLPTKPEIEQTPTMIERQKRRLMWLRGEF</sequence>
<dbReference type="AlphaFoldDB" id="A0A642UL44"/>
<dbReference type="PANTHER" id="PTHR28266">
    <property type="entry name" value="54S RIBOSOMAL PROTEIN L20, MITOCHONDRIAL"/>
    <property type="match status" value="1"/>
</dbReference>
<dbReference type="Pfam" id="PF12824">
    <property type="entry name" value="MRP-L20"/>
    <property type="match status" value="1"/>
</dbReference>
<evidence type="ECO:0000313" key="2">
    <source>
        <dbReference type="Proteomes" id="UP000449547"/>
    </source>
</evidence>
<name>A0A642UL44_DIURU</name>
<dbReference type="GO" id="GO:0003735">
    <property type="term" value="F:structural constituent of ribosome"/>
    <property type="evidence" value="ECO:0007669"/>
    <property type="project" value="TreeGrafter"/>
</dbReference>
<dbReference type="RefSeq" id="XP_034011691.1">
    <property type="nucleotide sequence ID" value="XM_034156200.1"/>
</dbReference>
<dbReference type="InterPro" id="IPR024388">
    <property type="entry name" value="Ribosomal_mL58"/>
</dbReference>
<reference evidence="1 2" key="1">
    <citation type="submission" date="2019-07" db="EMBL/GenBank/DDBJ databases">
        <title>Genome assembly of two rare yeast pathogens: Diutina rugosa and Trichomonascus ciferrii.</title>
        <authorList>
            <person name="Mixao V."/>
            <person name="Saus E."/>
            <person name="Hansen A."/>
            <person name="Lass-Flor C."/>
            <person name="Gabaldon T."/>
        </authorList>
    </citation>
    <scope>NUCLEOTIDE SEQUENCE [LARGE SCALE GENOMIC DNA]</scope>
    <source>
        <strain evidence="1 2">CBS 613</strain>
    </source>
</reference>
<dbReference type="OMA" id="PEKYTRK"/>
<keyword evidence="2" id="KW-1185">Reference proteome</keyword>
<dbReference type="GeneID" id="54782089"/>